<proteinExistence type="predicted"/>
<comment type="caution">
    <text evidence="2">The sequence shown here is derived from an EMBL/GenBank/DDBJ whole genome shotgun (WGS) entry which is preliminary data.</text>
</comment>
<dbReference type="RefSeq" id="WP_394301673.1">
    <property type="nucleotide sequence ID" value="NZ_JBHMQT010000032.1"/>
</dbReference>
<dbReference type="GO" id="GO:0016787">
    <property type="term" value="F:hydrolase activity"/>
    <property type="evidence" value="ECO:0007669"/>
    <property type="project" value="UniProtKB-KW"/>
</dbReference>
<dbReference type="Proteomes" id="UP001589870">
    <property type="component" value="Unassembled WGS sequence"/>
</dbReference>
<feature type="domain" description="AB hydrolase-1" evidence="1">
    <location>
        <begin position="72"/>
        <end position="173"/>
    </location>
</feature>
<dbReference type="Pfam" id="PF00561">
    <property type="entry name" value="Abhydrolase_1"/>
    <property type="match status" value="1"/>
</dbReference>
<dbReference type="SUPFAM" id="SSF53474">
    <property type="entry name" value="alpha/beta-Hydrolases"/>
    <property type="match status" value="1"/>
</dbReference>
<gene>
    <name evidence="2" type="ORF">ACFHYQ_14620</name>
</gene>
<organism evidence="2 3">
    <name type="scientific">Sphaerimonospora cavernae</name>
    <dbReference type="NCBI Taxonomy" id="1740611"/>
    <lineage>
        <taxon>Bacteria</taxon>
        <taxon>Bacillati</taxon>
        <taxon>Actinomycetota</taxon>
        <taxon>Actinomycetes</taxon>
        <taxon>Streptosporangiales</taxon>
        <taxon>Streptosporangiaceae</taxon>
        <taxon>Sphaerimonospora</taxon>
    </lineage>
</organism>
<dbReference type="PROSITE" id="PS51257">
    <property type="entry name" value="PROKAR_LIPOPROTEIN"/>
    <property type="match status" value="1"/>
</dbReference>
<dbReference type="InterPro" id="IPR000073">
    <property type="entry name" value="AB_hydrolase_1"/>
</dbReference>
<evidence type="ECO:0000313" key="2">
    <source>
        <dbReference type="EMBL" id="MFC0863532.1"/>
    </source>
</evidence>
<keyword evidence="3" id="KW-1185">Reference proteome</keyword>
<sequence length="258" mass="27005">MSYRGLSLLLSLTLAGLTGCGSGKPVRVSPESALRDQCGSVPSGVRRVILRARDGVRLGAAALGPADARVGVVLVHGLNQSLCDWLEEIGEVVEETHAQVVIPDRRGTGSSEGAPNMTRYVEDTIDALHWLKSGGAVRFAVMGTSYGAPIALAAGKKAGSENIPICAAVAISPLQAISDRSGSVDPMVAKEPLPKTWIATEEGNTDIASNAKEIFSHVNTRNRGELLFVPGKDHSTGLVKNHPEAGRLIKDAILSCSP</sequence>
<accession>A0ABV6U513</accession>
<evidence type="ECO:0000259" key="1">
    <source>
        <dbReference type="Pfam" id="PF00561"/>
    </source>
</evidence>
<dbReference type="InterPro" id="IPR029058">
    <property type="entry name" value="AB_hydrolase_fold"/>
</dbReference>
<name>A0ABV6U513_9ACTN</name>
<evidence type="ECO:0000313" key="3">
    <source>
        <dbReference type="Proteomes" id="UP001589870"/>
    </source>
</evidence>
<reference evidence="2 3" key="1">
    <citation type="submission" date="2024-09" db="EMBL/GenBank/DDBJ databases">
        <authorList>
            <person name="Sun Q."/>
            <person name="Mori K."/>
        </authorList>
    </citation>
    <scope>NUCLEOTIDE SEQUENCE [LARGE SCALE GENOMIC DNA]</scope>
    <source>
        <strain evidence="2 3">TBRC 1851</strain>
    </source>
</reference>
<dbReference type="Gene3D" id="3.40.50.1820">
    <property type="entry name" value="alpha/beta hydrolase"/>
    <property type="match status" value="1"/>
</dbReference>
<keyword evidence="2" id="KW-0378">Hydrolase</keyword>
<protein>
    <submittedName>
        <fullName evidence="2">Alpha/beta hydrolase</fullName>
    </submittedName>
</protein>
<dbReference type="EMBL" id="JBHMQT010000032">
    <property type="protein sequence ID" value="MFC0863532.1"/>
    <property type="molecule type" value="Genomic_DNA"/>
</dbReference>